<protein>
    <submittedName>
        <fullName evidence="4">Type II restriction enzyme BsuBI</fullName>
        <ecNumber evidence="4">3.1.21.4</ecNumber>
    </submittedName>
</protein>
<dbReference type="GO" id="GO:0009036">
    <property type="term" value="F:type II site-specific deoxyribonuclease activity"/>
    <property type="evidence" value="ECO:0007669"/>
    <property type="project" value="UniProtKB-EC"/>
</dbReference>
<feature type="region of interest" description="Disordered" evidence="1">
    <location>
        <begin position="91"/>
        <end position="111"/>
    </location>
</feature>
<dbReference type="InterPro" id="IPR041454">
    <property type="entry name" value="BsuBI/PstI_N"/>
</dbReference>
<dbReference type="Pfam" id="PF06616">
    <property type="entry name" value="BsuBI_PstI_RE"/>
    <property type="match status" value="1"/>
</dbReference>
<dbReference type="Gene3D" id="1.10.10.1820">
    <property type="entry name" value="BsuBI/PstI restriction endonuclease-like"/>
    <property type="match status" value="1"/>
</dbReference>
<reference evidence="4" key="1">
    <citation type="submission" date="2018-06" db="EMBL/GenBank/DDBJ databases">
        <authorList>
            <person name="Zhirakovskaya E."/>
        </authorList>
    </citation>
    <scope>NUCLEOTIDE SEQUENCE</scope>
</reference>
<organism evidence="4">
    <name type="scientific">hydrothermal vent metagenome</name>
    <dbReference type="NCBI Taxonomy" id="652676"/>
    <lineage>
        <taxon>unclassified sequences</taxon>
        <taxon>metagenomes</taxon>
        <taxon>ecological metagenomes</taxon>
    </lineage>
</organism>
<dbReference type="GO" id="GO:0000287">
    <property type="term" value="F:magnesium ion binding"/>
    <property type="evidence" value="ECO:0007669"/>
    <property type="project" value="InterPro"/>
</dbReference>
<evidence type="ECO:0000256" key="1">
    <source>
        <dbReference type="SAM" id="MobiDB-lite"/>
    </source>
</evidence>
<dbReference type="InterPro" id="IPR041962">
    <property type="entry name" value="BsuBI/PstI_N_sf"/>
</dbReference>
<dbReference type="AlphaFoldDB" id="A0A3B1BBM3"/>
<evidence type="ECO:0000259" key="3">
    <source>
        <dbReference type="Pfam" id="PF17728"/>
    </source>
</evidence>
<dbReference type="Gene3D" id="3.40.1350.80">
    <property type="match status" value="1"/>
</dbReference>
<accession>A0A3B1BBM3</accession>
<dbReference type="GO" id="GO:0003677">
    <property type="term" value="F:DNA binding"/>
    <property type="evidence" value="ECO:0007669"/>
    <property type="project" value="InterPro"/>
</dbReference>
<evidence type="ECO:0000259" key="2">
    <source>
        <dbReference type="Pfam" id="PF06616"/>
    </source>
</evidence>
<gene>
    <name evidence="4" type="ORF">MNBD_GAMMA26-854</name>
</gene>
<keyword evidence="4" id="KW-0378">Hydrolase</keyword>
<feature type="domain" description="BsuBI/PstI restriction endonuclease" evidence="2">
    <location>
        <begin position="158"/>
        <end position="317"/>
    </location>
</feature>
<dbReference type="Pfam" id="PF17728">
    <property type="entry name" value="BsuBI_PstI_RE_N"/>
    <property type="match status" value="1"/>
</dbReference>
<proteinExistence type="predicted"/>
<sequence>MSTKKQREKKLKQSQDILKALGMPQAQCNDRSGWVLLALAGIQPESEWSNAMSPLLPTVDIMQFIREYYKQDYKPNSRETIRRQTLHQFEQARIVDRNRDDHSRPTNSKDNNYSLNEAILAVLMEYPAGEWKSKVEVYKQNTTALKAIYAKTLDKEKIPITLPDGREISLSPGKHNQLHADIVHEFCSRFIGNGGRLLYMGDTASSRNEGGKLMILETEFLESIGVPPMSHDKLPDVVVFDEKRNWLFLIEAVTSHGPVSPKRWVELEEVLATCKVGRVYVTAFPNRAEFRKNAADIAWETEVWIADNPDHMIHFNGDRFLGPHDFVNPLH</sequence>
<evidence type="ECO:0000313" key="4">
    <source>
        <dbReference type="EMBL" id="VAX07760.1"/>
    </source>
</evidence>
<dbReference type="EC" id="3.1.21.4" evidence="4"/>
<dbReference type="InterPro" id="IPR009528">
    <property type="entry name" value="Restrct_endonuc_II_BsuBI_C"/>
</dbReference>
<feature type="domain" description="BsuBI/PstI restriction endonuclease HTH" evidence="3">
    <location>
        <begin position="9"/>
        <end position="146"/>
    </location>
</feature>
<name>A0A3B1BBM3_9ZZZZ</name>
<feature type="compositionally biased region" description="Basic and acidic residues" evidence="1">
    <location>
        <begin position="93"/>
        <end position="104"/>
    </location>
</feature>
<dbReference type="GO" id="GO:0009307">
    <property type="term" value="P:DNA restriction-modification system"/>
    <property type="evidence" value="ECO:0007669"/>
    <property type="project" value="InterPro"/>
</dbReference>
<dbReference type="InterPro" id="IPR041963">
    <property type="entry name" value="BsuBI/PstI_C_sf"/>
</dbReference>
<dbReference type="EMBL" id="UOFX01000029">
    <property type="protein sequence ID" value="VAX07760.1"/>
    <property type="molecule type" value="Genomic_DNA"/>
</dbReference>